<dbReference type="PIRSF" id="PIRSF031767">
    <property type="entry name" value="MHYE_LytTR"/>
    <property type="match status" value="1"/>
</dbReference>
<evidence type="ECO:0000256" key="2">
    <source>
        <dbReference type="SAM" id="Phobius"/>
    </source>
</evidence>
<evidence type="ECO:0000256" key="1">
    <source>
        <dbReference type="ARBA" id="ARBA00023012"/>
    </source>
</evidence>
<dbReference type="PANTHER" id="PTHR37299">
    <property type="entry name" value="TRANSCRIPTIONAL REGULATOR-RELATED"/>
    <property type="match status" value="1"/>
</dbReference>
<feature type="domain" description="HTH LytTR-type" evidence="3">
    <location>
        <begin position="194"/>
        <end position="293"/>
    </location>
</feature>
<dbReference type="Gene3D" id="2.40.50.1020">
    <property type="entry name" value="LytTr DNA-binding domain"/>
    <property type="match status" value="1"/>
</dbReference>
<dbReference type="AlphaFoldDB" id="A0A3E1K7B3"/>
<keyword evidence="2" id="KW-0812">Transmembrane</keyword>
<dbReference type="Proteomes" id="UP000260351">
    <property type="component" value="Unassembled WGS sequence"/>
</dbReference>
<evidence type="ECO:0000259" key="3">
    <source>
        <dbReference type="PROSITE" id="PS50930"/>
    </source>
</evidence>
<keyword evidence="1" id="KW-0902">Two-component regulatory system</keyword>
<proteinExistence type="predicted"/>
<feature type="transmembrane region" description="Helical" evidence="2">
    <location>
        <begin position="87"/>
        <end position="109"/>
    </location>
</feature>
<feature type="transmembrane region" description="Helical" evidence="2">
    <location>
        <begin position="62"/>
        <end position="81"/>
    </location>
</feature>
<reference evidence="4 5" key="1">
    <citation type="submission" date="2018-08" db="EMBL/GenBank/DDBJ databases">
        <title>Wenzhouxiangella salilacus sp. nov., a novel bacterium isolated from a saline lake in Xinjiang Province, China.</title>
        <authorList>
            <person name="Han S."/>
        </authorList>
    </citation>
    <scope>NUCLEOTIDE SEQUENCE [LARGE SCALE GENOMIC DNA]</scope>
    <source>
        <strain evidence="4 5">XDB06</strain>
    </source>
</reference>
<evidence type="ECO:0000313" key="4">
    <source>
        <dbReference type="EMBL" id="RFF29925.1"/>
    </source>
</evidence>
<gene>
    <name evidence="4" type="ORF">DZC52_10850</name>
</gene>
<dbReference type="Pfam" id="PF04397">
    <property type="entry name" value="LytTR"/>
    <property type="match status" value="1"/>
</dbReference>
<comment type="caution">
    <text evidence="4">The sequence shown here is derived from an EMBL/GenBank/DDBJ whole genome shotgun (WGS) entry which is preliminary data.</text>
</comment>
<keyword evidence="5" id="KW-1185">Reference proteome</keyword>
<organism evidence="4 5">
    <name type="scientific">Wenzhouxiangella sediminis</name>
    <dbReference type="NCBI Taxonomy" id="1792836"/>
    <lineage>
        <taxon>Bacteria</taxon>
        <taxon>Pseudomonadati</taxon>
        <taxon>Pseudomonadota</taxon>
        <taxon>Gammaproteobacteria</taxon>
        <taxon>Chromatiales</taxon>
        <taxon>Wenzhouxiangellaceae</taxon>
        <taxon>Wenzhouxiangella</taxon>
    </lineage>
</organism>
<dbReference type="InterPro" id="IPR046947">
    <property type="entry name" value="LytR-like"/>
</dbReference>
<dbReference type="InterPro" id="IPR012379">
    <property type="entry name" value="LytTR_MHYE"/>
</dbReference>
<feature type="transmembrane region" description="Helical" evidence="2">
    <location>
        <begin position="21"/>
        <end position="41"/>
    </location>
</feature>
<dbReference type="OrthoDB" id="9781059at2"/>
<evidence type="ECO:0000313" key="5">
    <source>
        <dbReference type="Proteomes" id="UP000260351"/>
    </source>
</evidence>
<dbReference type="PANTHER" id="PTHR37299:SF1">
    <property type="entry name" value="STAGE 0 SPORULATION PROTEIN A HOMOLOG"/>
    <property type="match status" value="1"/>
</dbReference>
<dbReference type="SMART" id="SM00850">
    <property type="entry name" value="LytTR"/>
    <property type="match status" value="1"/>
</dbReference>
<dbReference type="InterPro" id="IPR007492">
    <property type="entry name" value="LytTR_DNA-bd_dom"/>
</dbReference>
<keyword evidence="2" id="KW-0472">Membrane</keyword>
<accession>A0A3E1K7B3</accession>
<dbReference type="PROSITE" id="PS50930">
    <property type="entry name" value="HTH_LYTTR"/>
    <property type="match status" value="1"/>
</dbReference>
<dbReference type="GO" id="GO:0000156">
    <property type="term" value="F:phosphorelay response regulator activity"/>
    <property type="evidence" value="ECO:0007669"/>
    <property type="project" value="InterPro"/>
</dbReference>
<keyword evidence="2" id="KW-1133">Transmembrane helix</keyword>
<sequence length="293" mass="33663">MRMDSRSFLDWYAPYRTGFEWGFWIVLYLVNGVANSLVRVLEIEAADSTARWEPIVWECSSALALLLLVWPVVVFTRHWAWSWSHPVRWLAGHVLASVVFSLAHVLLMVAMREVAYRLAGGNYDFGYWPGELVYEYLKDARTYAGIVLFIEGYRFILRRLAGEARWLDAPPDGRPDRESDDDAADGPPDHCDRFLVKMLGREFLVPAADIDYAQAAGNYVNLVVGRREYPLRSTMKGLLERLDPERFRRVHRSYLVRIDRVAEIEPLESGDAKLKLVDGTELPCSRSYRSGLT</sequence>
<dbReference type="GO" id="GO:0003677">
    <property type="term" value="F:DNA binding"/>
    <property type="evidence" value="ECO:0007669"/>
    <property type="project" value="InterPro"/>
</dbReference>
<protein>
    <submittedName>
        <fullName evidence="4">LytTR family transcriptional regulator</fullName>
    </submittedName>
</protein>
<dbReference type="EMBL" id="QUZK01000041">
    <property type="protein sequence ID" value="RFF29925.1"/>
    <property type="molecule type" value="Genomic_DNA"/>
</dbReference>
<name>A0A3E1K7B3_9GAMM</name>